<dbReference type="AlphaFoldDB" id="A0A8J7FCN3"/>
<evidence type="ECO:0000313" key="3">
    <source>
        <dbReference type="Proteomes" id="UP000620559"/>
    </source>
</evidence>
<dbReference type="PANTHER" id="PTHR13696:SF52">
    <property type="entry name" value="PARA FAMILY PROTEIN CT_582"/>
    <property type="match status" value="1"/>
</dbReference>
<dbReference type="CDD" id="cd02042">
    <property type="entry name" value="ParAB_family"/>
    <property type="match status" value="1"/>
</dbReference>
<reference evidence="2" key="1">
    <citation type="submission" date="2020-10" db="EMBL/GenBank/DDBJ databases">
        <authorList>
            <person name="Castelo-Branco R."/>
            <person name="Eusebio N."/>
            <person name="Adriana R."/>
            <person name="Vieira A."/>
            <person name="Brugerolle De Fraissinette N."/>
            <person name="Rezende De Castro R."/>
            <person name="Schneider M.P."/>
            <person name="Vasconcelos V."/>
            <person name="Leao P.N."/>
        </authorList>
    </citation>
    <scope>NUCLEOTIDE SEQUENCE</scope>
    <source>
        <strain evidence="2">LEGE 06105</strain>
    </source>
</reference>
<dbReference type="Gene3D" id="3.40.50.300">
    <property type="entry name" value="P-loop containing nucleotide triphosphate hydrolases"/>
    <property type="match status" value="1"/>
</dbReference>
<dbReference type="SUPFAM" id="SSF52540">
    <property type="entry name" value="P-loop containing nucleoside triphosphate hydrolases"/>
    <property type="match status" value="1"/>
</dbReference>
<proteinExistence type="predicted"/>
<organism evidence="2 3">
    <name type="scientific">Plectonema cf. radiosum LEGE 06105</name>
    <dbReference type="NCBI Taxonomy" id="945769"/>
    <lineage>
        <taxon>Bacteria</taxon>
        <taxon>Bacillati</taxon>
        <taxon>Cyanobacteriota</taxon>
        <taxon>Cyanophyceae</taxon>
        <taxon>Oscillatoriophycideae</taxon>
        <taxon>Oscillatoriales</taxon>
        <taxon>Microcoleaceae</taxon>
        <taxon>Plectonema</taxon>
    </lineage>
</organism>
<dbReference type="Proteomes" id="UP000620559">
    <property type="component" value="Unassembled WGS sequence"/>
</dbReference>
<gene>
    <name evidence="2" type="ORF">IQ247_14045</name>
</gene>
<name>A0A8J7FCN3_9CYAN</name>
<dbReference type="InterPro" id="IPR027417">
    <property type="entry name" value="P-loop_NTPase"/>
</dbReference>
<dbReference type="EMBL" id="JADEWL010000041">
    <property type="protein sequence ID" value="MBE9213773.1"/>
    <property type="molecule type" value="Genomic_DNA"/>
</dbReference>
<sequence>MLTISVFNFKGGTGKSATTLNLGASLASSKRQILLVDTDGQRTLSFALGLDGTQPTALDWLNKAGNITPTATSVKNLSLIPGDIGMFQLNPDSDLFTPALSKLQEFDIVLMDCPPGLSPASVQAILASDRILIPTTLEPASLKGLSEAVELIRGEREDIEIDVVRTRYKPRLVLTKEADELLVEAAAELNYRLLLTTIPDNIAVAESIAQQQPVTEYAPKSSGAKAYKSLAKECIKYWEKK</sequence>
<dbReference type="InterPro" id="IPR025669">
    <property type="entry name" value="AAA_dom"/>
</dbReference>
<dbReference type="RefSeq" id="WP_193920962.1">
    <property type="nucleotide sequence ID" value="NZ_JADEWL010000041.1"/>
</dbReference>
<dbReference type="Pfam" id="PF13614">
    <property type="entry name" value="AAA_31"/>
    <property type="match status" value="1"/>
</dbReference>
<dbReference type="PANTHER" id="PTHR13696">
    <property type="entry name" value="P-LOOP CONTAINING NUCLEOSIDE TRIPHOSPHATE HYDROLASE"/>
    <property type="match status" value="1"/>
</dbReference>
<evidence type="ECO:0000259" key="1">
    <source>
        <dbReference type="Pfam" id="PF13614"/>
    </source>
</evidence>
<keyword evidence="3" id="KW-1185">Reference proteome</keyword>
<feature type="domain" description="AAA" evidence="1">
    <location>
        <begin position="3"/>
        <end position="154"/>
    </location>
</feature>
<protein>
    <submittedName>
        <fullName evidence="2">ParA family protein</fullName>
    </submittedName>
</protein>
<comment type="caution">
    <text evidence="2">The sequence shown here is derived from an EMBL/GenBank/DDBJ whole genome shotgun (WGS) entry which is preliminary data.</text>
</comment>
<evidence type="ECO:0000313" key="2">
    <source>
        <dbReference type="EMBL" id="MBE9213773.1"/>
    </source>
</evidence>
<accession>A0A8J7FCN3</accession>
<dbReference type="InterPro" id="IPR050678">
    <property type="entry name" value="DNA_Partitioning_ATPase"/>
</dbReference>